<dbReference type="Proteomes" id="UP000319663">
    <property type="component" value="Unassembled WGS sequence"/>
</dbReference>
<evidence type="ECO:0000256" key="1">
    <source>
        <dbReference type="SAM" id="MobiDB-lite"/>
    </source>
</evidence>
<reference evidence="2 3" key="1">
    <citation type="submission" date="2019-06" db="EMBL/GenBank/DDBJ databases">
        <title>Wine fermentation using esterase from Monascus purpureus.</title>
        <authorList>
            <person name="Geng C."/>
            <person name="Zhang Y."/>
        </authorList>
    </citation>
    <scope>NUCLEOTIDE SEQUENCE [LARGE SCALE GENOMIC DNA]</scope>
    <source>
        <strain evidence="2">HQ1</strain>
    </source>
</reference>
<evidence type="ECO:0000313" key="3">
    <source>
        <dbReference type="Proteomes" id="UP000319663"/>
    </source>
</evidence>
<feature type="compositionally biased region" description="Polar residues" evidence="1">
    <location>
        <begin position="1"/>
        <end position="10"/>
    </location>
</feature>
<gene>
    <name evidence="2" type="ORF">MPDQ_004551</name>
</gene>
<dbReference type="AlphaFoldDB" id="A0A507R7H6"/>
<keyword evidence="3" id="KW-1185">Reference proteome</keyword>
<sequence>MSHNNYNHQINGPFDKNHSIPPPFPNQKPQLTLTHKKKTKLEDLHNEKFFPPYSKLPRTNDLALEYYDFYRTEDGPMWAPRKHWCFLAEILVVKQKSPTCPFSVIVRDKEGQKCEIFFDTDDHGEYFRCCRWKRGDSIAVLYQHRGDTDPTDEARKLVMDPEDIERQREREKNEKMQLSLDMSFLIRVRGII</sequence>
<feature type="region of interest" description="Disordered" evidence="1">
    <location>
        <begin position="1"/>
        <end position="30"/>
    </location>
</feature>
<organism evidence="2 3">
    <name type="scientific">Monascus purpureus</name>
    <name type="common">Red mold</name>
    <name type="synonym">Monascus anka</name>
    <dbReference type="NCBI Taxonomy" id="5098"/>
    <lineage>
        <taxon>Eukaryota</taxon>
        <taxon>Fungi</taxon>
        <taxon>Dikarya</taxon>
        <taxon>Ascomycota</taxon>
        <taxon>Pezizomycotina</taxon>
        <taxon>Eurotiomycetes</taxon>
        <taxon>Eurotiomycetidae</taxon>
        <taxon>Eurotiales</taxon>
        <taxon>Aspergillaceae</taxon>
        <taxon>Monascus</taxon>
    </lineage>
</organism>
<proteinExistence type="predicted"/>
<name>A0A507R7H6_MONPU</name>
<evidence type="ECO:0000313" key="2">
    <source>
        <dbReference type="EMBL" id="TQB77151.1"/>
    </source>
</evidence>
<protein>
    <submittedName>
        <fullName evidence="2">Uncharacterized protein</fullName>
    </submittedName>
</protein>
<dbReference type="EMBL" id="VIFY01000003">
    <property type="protein sequence ID" value="TQB77151.1"/>
    <property type="molecule type" value="Genomic_DNA"/>
</dbReference>
<dbReference type="STRING" id="5098.A0A507R7H6"/>
<accession>A0A507R7H6</accession>
<comment type="caution">
    <text evidence="2">The sequence shown here is derived from an EMBL/GenBank/DDBJ whole genome shotgun (WGS) entry which is preliminary data.</text>
</comment>